<proteinExistence type="predicted"/>
<dbReference type="Proteomes" id="UP000504621">
    <property type="component" value="Unplaced"/>
</dbReference>
<evidence type="ECO:0000256" key="2">
    <source>
        <dbReference type="ARBA" id="ARBA00022692"/>
    </source>
</evidence>
<dbReference type="GeneID" id="110419641"/>
<evidence type="ECO:0000256" key="4">
    <source>
        <dbReference type="ARBA" id="ARBA00023136"/>
    </source>
</evidence>
<dbReference type="InterPro" id="IPR004853">
    <property type="entry name" value="Sugar_P_trans_dom"/>
</dbReference>
<feature type="transmembrane region" description="Helical" evidence="5">
    <location>
        <begin position="79"/>
        <end position="101"/>
    </location>
</feature>
<feature type="transmembrane region" description="Helical" evidence="5">
    <location>
        <begin position="14"/>
        <end position="33"/>
    </location>
</feature>
<protein>
    <submittedName>
        <fullName evidence="8">Probable sugar phosphate/phosphate translocator At3g14410</fullName>
    </submittedName>
</protein>
<evidence type="ECO:0000313" key="8">
    <source>
        <dbReference type="RefSeq" id="XP_021288414.1"/>
    </source>
</evidence>
<keyword evidence="3 5" id="KW-1133">Transmembrane helix</keyword>
<dbReference type="SUPFAM" id="SSF103481">
    <property type="entry name" value="Multidrug resistance efflux transporter EmrE"/>
    <property type="match status" value="1"/>
</dbReference>
<dbReference type="OrthoDB" id="6418713at2759"/>
<dbReference type="InterPro" id="IPR037185">
    <property type="entry name" value="EmrE-like"/>
</dbReference>
<dbReference type="GO" id="GO:0016020">
    <property type="term" value="C:membrane"/>
    <property type="evidence" value="ECO:0007669"/>
    <property type="project" value="UniProtKB-SubCell"/>
</dbReference>
<keyword evidence="2 5" id="KW-0812">Transmembrane</keyword>
<feature type="transmembrane region" description="Helical" evidence="5">
    <location>
        <begin position="107"/>
        <end position="134"/>
    </location>
</feature>
<feature type="transmembrane region" description="Helical" evidence="5">
    <location>
        <begin position="289"/>
        <end position="308"/>
    </location>
</feature>
<feature type="transmembrane region" description="Helical" evidence="5">
    <location>
        <begin position="45"/>
        <end position="67"/>
    </location>
</feature>
<dbReference type="Pfam" id="PF03151">
    <property type="entry name" value="TPT"/>
    <property type="match status" value="1"/>
</dbReference>
<keyword evidence="4 5" id="KW-0472">Membrane</keyword>
<dbReference type="AlphaFoldDB" id="A0A6J1APG6"/>
<feature type="transmembrane region" description="Helical" evidence="5">
    <location>
        <begin position="164"/>
        <end position="188"/>
    </location>
</feature>
<reference evidence="8" key="1">
    <citation type="submission" date="2025-08" db="UniProtKB">
        <authorList>
            <consortium name="RefSeq"/>
        </authorList>
    </citation>
    <scope>IDENTIFICATION</scope>
    <source>
        <tissue evidence="8">Leaf</tissue>
    </source>
</reference>
<evidence type="ECO:0000256" key="3">
    <source>
        <dbReference type="ARBA" id="ARBA00022989"/>
    </source>
</evidence>
<feature type="transmembrane region" description="Helical" evidence="5">
    <location>
        <begin position="200"/>
        <end position="219"/>
    </location>
</feature>
<dbReference type="PANTHER" id="PTHR11132">
    <property type="entry name" value="SOLUTE CARRIER FAMILY 35"/>
    <property type="match status" value="1"/>
</dbReference>
<comment type="subcellular location">
    <subcellularLocation>
        <location evidence="1">Membrane</location>
        <topology evidence="1">Multi-pass membrane protein</topology>
    </subcellularLocation>
</comment>
<dbReference type="InterPro" id="IPR050186">
    <property type="entry name" value="TPT_transporter"/>
</dbReference>
<keyword evidence="7" id="KW-1185">Reference proteome</keyword>
<evidence type="ECO:0000259" key="6">
    <source>
        <dbReference type="Pfam" id="PF03151"/>
    </source>
</evidence>
<dbReference type="RefSeq" id="XP_021288414.1">
    <property type="nucleotide sequence ID" value="XM_021432739.1"/>
</dbReference>
<feature type="transmembrane region" description="Helical" evidence="5">
    <location>
        <begin position="231"/>
        <end position="254"/>
    </location>
</feature>
<feature type="transmembrane region" description="Helical" evidence="5">
    <location>
        <begin position="141"/>
        <end position="158"/>
    </location>
</feature>
<accession>A0A6J1APG6</accession>
<name>A0A6J1APG6_9ROSI</name>
<feature type="transmembrane region" description="Helical" evidence="5">
    <location>
        <begin position="261"/>
        <end position="283"/>
    </location>
</feature>
<organism evidence="7 8">
    <name type="scientific">Herrania umbratica</name>
    <dbReference type="NCBI Taxonomy" id="108875"/>
    <lineage>
        <taxon>Eukaryota</taxon>
        <taxon>Viridiplantae</taxon>
        <taxon>Streptophyta</taxon>
        <taxon>Embryophyta</taxon>
        <taxon>Tracheophyta</taxon>
        <taxon>Spermatophyta</taxon>
        <taxon>Magnoliopsida</taxon>
        <taxon>eudicotyledons</taxon>
        <taxon>Gunneridae</taxon>
        <taxon>Pentapetalae</taxon>
        <taxon>rosids</taxon>
        <taxon>malvids</taxon>
        <taxon>Malvales</taxon>
        <taxon>Malvaceae</taxon>
        <taxon>Byttnerioideae</taxon>
        <taxon>Herrania</taxon>
    </lineage>
</organism>
<evidence type="ECO:0000313" key="7">
    <source>
        <dbReference type="Proteomes" id="UP000504621"/>
    </source>
</evidence>
<evidence type="ECO:0000256" key="1">
    <source>
        <dbReference type="ARBA" id="ARBA00004141"/>
    </source>
</evidence>
<gene>
    <name evidence="8" type="primary">LOC110419641</name>
</gene>
<sequence length="393" mass="43468">MADPVKNKLLKEEIITYAYLILYIALSSGQIFFNKWVLSSKEINFPYPLGLTLLHMAFSSILCFLLTKVFKVMKVEEGMTMEIYTTSVIPIGAMFAMTLWLGNTAYLYISVAFAQMLKAIMPVAVFILGVAAGLEVMSCRMLLIMSVISFGVLVASYGEVNISWIGVVYQMGGVVGEALRLIFMEILVKRKGLKLNPISIMYYVSPCSALCLFIPWIFLEKPKMEAHGTWNFQPVVLTLNSLCTFALNLSVFLVISHTSALTIRVAGVVKDWVVVLVSALLFADTKLTVINLFGYGIAIAGVAAYNNYKLKREASRHISDDSQDAQAIPMAASSTPPVYNTVQENVMSRPFDDRFAVALTCAIDSAAEYWGRKLLVISDQQMFLQGLVGIVDL</sequence>
<evidence type="ECO:0000256" key="5">
    <source>
        <dbReference type="SAM" id="Phobius"/>
    </source>
</evidence>
<feature type="domain" description="Sugar phosphate transporter" evidence="6">
    <location>
        <begin position="19"/>
        <end position="306"/>
    </location>
</feature>